<gene>
    <name evidence="1" type="ORF">dnm_036530</name>
</gene>
<evidence type="ECO:0000313" key="1">
    <source>
        <dbReference type="EMBL" id="QTA87620.1"/>
    </source>
</evidence>
<keyword evidence="2" id="KW-1185">Reference proteome</keyword>
<sequence length="49" mass="5754">MRGNAEQTLRVLIPAVVSDAKHFHAKRENKETRRIRDTLILRYSGMFRA</sequence>
<organism evidence="1 2">
    <name type="scientific">Desulfonema magnum</name>
    <dbReference type="NCBI Taxonomy" id="45655"/>
    <lineage>
        <taxon>Bacteria</taxon>
        <taxon>Pseudomonadati</taxon>
        <taxon>Thermodesulfobacteriota</taxon>
        <taxon>Desulfobacteria</taxon>
        <taxon>Desulfobacterales</taxon>
        <taxon>Desulfococcaceae</taxon>
        <taxon>Desulfonema</taxon>
    </lineage>
</organism>
<reference evidence="1" key="1">
    <citation type="journal article" date="2021" name="Microb. Physiol.">
        <title>Proteogenomic Insights into the Physiology of Marine, Sulfate-Reducing, Filamentous Desulfonema limicola and Desulfonema magnum.</title>
        <authorList>
            <person name="Schnaars V."/>
            <person name="Wohlbrand L."/>
            <person name="Scheve S."/>
            <person name="Hinrichs C."/>
            <person name="Reinhardt R."/>
            <person name="Rabus R."/>
        </authorList>
    </citation>
    <scope>NUCLEOTIDE SEQUENCE</scope>
    <source>
        <strain evidence="1">4be13</strain>
    </source>
</reference>
<accession>A0A975BLH8</accession>
<dbReference type="Proteomes" id="UP000663722">
    <property type="component" value="Chromosome"/>
</dbReference>
<name>A0A975BLH8_9BACT</name>
<proteinExistence type="predicted"/>
<dbReference type="EMBL" id="CP061800">
    <property type="protein sequence ID" value="QTA87620.1"/>
    <property type="molecule type" value="Genomic_DNA"/>
</dbReference>
<dbReference type="AlphaFoldDB" id="A0A975BLH8"/>
<protein>
    <submittedName>
        <fullName evidence="1">Uncharacterized protein</fullName>
    </submittedName>
</protein>
<dbReference type="KEGG" id="dmm:dnm_036530"/>
<evidence type="ECO:0000313" key="2">
    <source>
        <dbReference type="Proteomes" id="UP000663722"/>
    </source>
</evidence>